<reference evidence="5" key="1">
    <citation type="journal article" date="2020" name="Stud. Mycol.">
        <title>101 Dothideomycetes genomes: a test case for predicting lifestyles and emergence of pathogens.</title>
        <authorList>
            <person name="Haridas S."/>
            <person name="Albert R."/>
            <person name="Binder M."/>
            <person name="Bloem J."/>
            <person name="Labutti K."/>
            <person name="Salamov A."/>
            <person name="Andreopoulos B."/>
            <person name="Baker S."/>
            <person name="Barry K."/>
            <person name="Bills G."/>
            <person name="Bluhm B."/>
            <person name="Cannon C."/>
            <person name="Castanera R."/>
            <person name="Culley D."/>
            <person name="Daum C."/>
            <person name="Ezra D."/>
            <person name="Gonzalez J."/>
            <person name="Henrissat B."/>
            <person name="Kuo A."/>
            <person name="Liang C."/>
            <person name="Lipzen A."/>
            <person name="Lutzoni F."/>
            <person name="Magnuson J."/>
            <person name="Mondo S."/>
            <person name="Nolan M."/>
            <person name="Ohm R."/>
            <person name="Pangilinan J."/>
            <person name="Park H.-J."/>
            <person name="Ramirez L."/>
            <person name="Alfaro M."/>
            <person name="Sun H."/>
            <person name="Tritt A."/>
            <person name="Yoshinaga Y."/>
            <person name="Zwiers L.-H."/>
            <person name="Turgeon B."/>
            <person name="Goodwin S."/>
            <person name="Spatafora J."/>
            <person name="Crous P."/>
            <person name="Grigoriev I."/>
        </authorList>
    </citation>
    <scope>NUCLEOTIDE SEQUENCE</scope>
    <source>
        <strain evidence="5">CBS 113818</strain>
    </source>
</reference>
<keyword evidence="2" id="KW-0521">NADP</keyword>
<evidence type="ECO:0000256" key="2">
    <source>
        <dbReference type="ARBA" id="ARBA00022857"/>
    </source>
</evidence>
<accession>A0A6A6ZJF0</accession>
<keyword evidence="3" id="KW-0560">Oxidoreductase</keyword>
<dbReference type="SUPFAM" id="SSF51735">
    <property type="entry name" value="NAD(P)-binding Rossmann-fold domains"/>
    <property type="match status" value="1"/>
</dbReference>
<dbReference type="AlphaFoldDB" id="A0A6A6ZJF0"/>
<evidence type="ECO:0000256" key="3">
    <source>
        <dbReference type="ARBA" id="ARBA00023002"/>
    </source>
</evidence>
<dbReference type="Proteomes" id="UP000799424">
    <property type="component" value="Unassembled WGS sequence"/>
</dbReference>
<proteinExistence type="inferred from homology"/>
<dbReference type="OrthoDB" id="10000533at2759"/>
<keyword evidence="6" id="KW-1185">Reference proteome</keyword>
<dbReference type="GO" id="GO:0016491">
    <property type="term" value="F:oxidoreductase activity"/>
    <property type="evidence" value="ECO:0007669"/>
    <property type="project" value="UniProtKB-KW"/>
</dbReference>
<sequence>MGPGLYASMSEVFGFLVAYGGYNIFVLSREASVEKSKELGAQFLAADYSSPASLVSVLEFNNIDTVISTLSSMIGADPELALIKAASASKVTRRYIPSMWGVKYTTDVAAIYPLAHDHIAALDALNASTLEHASVSNGFFLDYWGFPHVKSYLGPFPVVLDIANNAAAIPASGDVPVAFTYSFDVGRFVGKLLAESEWDKDYTIVGDKLSWNEFLALAEEVKGVKFDVKHDSLETLQLGRISELPGHVPLYPFFPKESLQGMCSMFEMLMAKGFLNLERSGSLNEKFPDVKTKSARELVTEAWKGK</sequence>
<dbReference type="Pfam" id="PF05368">
    <property type="entry name" value="NmrA"/>
    <property type="match status" value="1"/>
</dbReference>
<name>A0A6A6ZJF0_9PLEO</name>
<dbReference type="EMBL" id="MU006238">
    <property type="protein sequence ID" value="KAF2821232.1"/>
    <property type="molecule type" value="Genomic_DNA"/>
</dbReference>
<dbReference type="InterPro" id="IPR051609">
    <property type="entry name" value="NmrA/Isoflavone_reductase-like"/>
</dbReference>
<dbReference type="Gene3D" id="3.40.50.720">
    <property type="entry name" value="NAD(P)-binding Rossmann-like Domain"/>
    <property type="match status" value="1"/>
</dbReference>
<feature type="domain" description="NmrA-like" evidence="4">
    <location>
        <begin position="18"/>
        <end position="270"/>
    </location>
</feature>
<gene>
    <name evidence="5" type="ORF">CC86DRAFT_427436</name>
</gene>
<evidence type="ECO:0000313" key="6">
    <source>
        <dbReference type="Proteomes" id="UP000799424"/>
    </source>
</evidence>
<comment type="similarity">
    <text evidence="1">Belongs to the NmrA-type oxidoreductase family. Isoflavone reductase subfamily.</text>
</comment>
<evidence type="ECO:0000259" key="4">
    <source>
        <dbReference type="Pfam" id="PF05368"/>
    </source>
</evidence>
<evidence type="ECO:0000256" key="1">
    <source>
        <dbReference type="ARBA" id="ARBA00005725"/>
    </source>
</evidence>
<dbReference type="PANTHER" id="PTHR47706:SF4">
    <property type="entry name" value="NMRA-LIKE DOMAIN-CONTAINING PROTEIN"/>
    <property type="match status" value="1"/>
</dbReference>
<evidence type="ECO:0000313" key="5">
    <source>
        <dbReference type="EMBL" id="KAF2821232.1"/>
    </source>
</evidence>
<dbReference type="PANTHER" id="PTHR47706">
    <property type="entry name" value="NMRA-LIKE FAMILY PROTEIN"/>
    <property type="match status" value="1"/>
</dbReference>
<protein>
    <submittedName>
        <fullName evidence="5">NAD(P)-binding protein</fullName>
    </submittedName>
</protein>
<dbReference type="InterPro" id="IPR008030">
    <property type="entry name" value="NmrA-like"/>
</dbReference>
<organism evidence="5 6">
    <name type="scientific">Ophiobolus disseminans</name>
    <dbReference type="NCBI Taxonomy" id="1469910"/>
    <lineage>
        <taxon>Eukaryota</taxon>
        <taxon>Fungi</taxon>
        <taxon>Dikarya</taxon>
        <taxon>Ascomycota</taxon>
        <taxon>Pezizomycotina</taxon>
        <taxon>Dothideomycetes</taxon>
        <taxon>Pleosporomycetidae</taxon>
        <taxon>Pleosporales</taxon>
        <taxon>Pleosporineae</taxon>
        <taxon>Phaeosphaeriaceae</taxon>
        <taxon>Ophiobolus</taxon>
    </lineage>
</organism>
<dbReference type="InterPro" id="IPR036291">
    <property type="entry name" value="NAD(P)-bd_dom_sf"/>
</dbReference>
<dbReference type="Gene3D" id="3.90.25.10">
    <property type="entry name" value="UDP-galactose 4-epimerase, domain 1"/>
    <property type="match status" value="1"/>
</dbReference>